<dbReference type="RefSeq" id="WP_188201606.1">
    <property type="nucleotide sequence ID" value="NZ_LR881183.1"/>
</dbReference>
<keyword evidence="3" id="KW-1185">Reference proteome</keyword>
<name>A0A7G2D7P2_9EURY</name>
<organism evidence="2 3">
    <name type="scientific">Thermococcus camini</name>
    <dbReference type="NCBI Taxonomy" id="2016373"/>
    <lineage>
        <taxon>Archaea</taxon>
        <taxon>Methanobacteriati</taxon>
        <taxon>Methanobacteriota</taxon>
        <taxon>Thermococci</taxon>
        <taxon>Thermococcales</taxon>
        <taxon>Thermococcaceae</taxon>
        <taxon>Thermococcus</taxon>
    </lineage>
</organism>
<evidence type="ECO:0000313" key="3">
    <source>
        <dbReference type="Proteomes" id="UP000516304"/>
    </source>
</evidence>
<evidence type="ECO:0000256" key="1">
    <source>
        <dbReference type="SAM" id="Phobius"/>
    </source>
</evidence>
<gene>
    <name evidence="2" type="ORF">TIRI35C_0503</name>
</gene>
<dbReference type="AlphaFoldDB" id="A0A7G2D7P2"/>
<dbReference type="KEGG" id="tcq:TIRI35C_0503"/>
<feature type="transmembrane region" description="Helical" evidence="1">
    <location>
        <begin position="181"/>
        <end position="200"/>
    </location>
</feature>
<feature type="transmembrane region" description="Helical" evidence="1">
    <location>
        <begin position="126"/>
        <end position="146"/>
    </location>
</feature>
<reference evidence="2 3" key="1">
    <citation type="submission" date="2020-09" db="EMBL/GenBank/DDBJ databases">
        <authorList>
            <person name="Courtine D."/>
        </authorList>
    </citation>
    <scope>NUCLEOTIDE SEQUENCE [LARGE SCALE GENOMIC DNA]</scope>
    <source>
        <strain evidence="2 3">IRI35c</strain>
    </source>
</reference>
<dbReference type="EMBL" id="LR881183">
    <property type="protein sequence ID" value="CAD5243657.1"/>
    <property type="molecule type" value="Genomic_DNA"/>
</dbReference>
<keyword evidence="1" id="KW-1133">Transmembrane helix</keyword>
<proteinExistence type="predicted"/>
<feature type="transmembrane region" description="Helical" evidence="1">
    <location>
        <begin position="12"/>
        <end position="35"/>
    </location>
</feature>
<dbReference type="Proteomes" id="UP000516304">
    <property type="component" value="Chromosome TIRI35C"/>
</dbReference>
<feature type="transmembrane region" description="Helical" evidence="1">
    <location>
        <begin position="95"/>
        <end position="119"/>
    </location>
</feature>
<protein>
    <submittedName>
        <fullName evidence="2">Uncharacterized 24.7 kDa protein in gap 5'region</fullName>
    </submittedName>
</protein>
<feature type="transmembrane region" description="Helical" evidence="1">
    <location>
        <begin position="41"/>
        <end position="59"/>
    </location>
</feature>
<keyword evidence="1" id="KW-0472">Membrane</keyword>
<dbReference type="Pfam" id="PF11667">
    <property type="entry name" value="DUF3267"/>
    <property type="match status" value="1"/>
</dbReference>
<dbReference type="GeneID" id="58918238"/>
<keyword evidence="1" id="KW-0812">Transmembrane</keyword>
<sequence length="203" mass="22171">MGELRLSDYSSDIFILSLILLVVSGLAVPWAQVSVSSLGEFLYLLVLPWLVLIPLHEGLHALVARLFGARVRFGVTSFGKLIVAPYVAIETPLRARRYALVSLAPLLPSAVFLSLAWFLRSNFWALAYVFNTAGMAGDFLTALWLLRLPPDSEVFDDGTALVSDAEISTSYPGWVSPALKVAILLLFLVILILGRVEVVVENG</sequence>
<feature type="transmembrane region" description="Helical" evidence="1">
    <location>
        <begin position="71"/>
        <end position="89"/>
    </location>
</feature>
<accession>A0A7G2D7P2</accession>
<dbReference type="InterPro" id="IPR021683">
    <property type="entry name" value="DUF3267"/>
</dbReference>
<evidence type="ECO:0000313" key="2">
    <source>
        <dbReference type="EMBL" id="CAD5243657.1"/>
    </source>
</evidence>